<dbReference type="SUPFAM" id="SSF48452">
    <property type="entry name" value="TPR-like"/>
    <property type="match status" value="1"/>
</dbReference>
<dbReference type="InterPro" id="IPR036388">
    <property type="entry name" value="WH-like_DNA-bd_sf"/>
</dbReference>
<dbReference type="Proteomes" id="UP001225356">
    <property type="component" value="Unassembled WGS sequence"/>
</dbReference>
<dbReference type="RefSeq" id="WP_307562540.1">
    <property type="nucleotide sequence ID" value="NZ_JAUSQU010000001.1"/>
</dbReference>
<evidence type="ECO:0000256" key="2">
    <source>
        <dbReference type="ARBA" id="ARBA00023015"/>
    </source>
</evidence>
<dbReference type="SMART" id="SM01043">
    <property type="entry name" value="BTAD"/>
    <property type="match status" value="1"/>
</dbReference>
<dbReference type="SMART" id="SM00862">
    <property type="entry name" value="Trans_reg_C"/>
    <property type="match status" value="1"/>
</dbReference>
<comment type="similarity">
    <text evidence="1">Belongs to the AfsR/DnrI/RedD regulatory family.</text>
</comment>
<feature type="domain" description="OmpR/PhoB-type" evidence="6">
    <location>
        <begin position="1"/>
        <end position="98"/>
    </location>
</feature>
<dbReference type="Pfam" id="PF03704">
    <property type="entry name" value="BTAD"/>
    <property type="match status" value="1"/>
</dbReference>
<comment type="caution">
    <text evidence="7">The sequence shown here is derived from an EMBL/GenBank/DDBJ whole genome shotgun (WGS) entry which is preliminary data.</text>
</comment>
<name>A0ABT9QHK2_9ACTN</name>
<protein>
    <submittedName>
        <fullName evidence="7">DNA-binding SARP family transcriptional activator</fullName>
    </submittedName>
</protein>
<evidence type="ECO:0000256" key="4">
    <source>
        <dbReference type="ARBA" id="ARBA00023163"/>
    </source>
</evidence>
<dbReference type="PANTHER" id="PTHR35807:SF1">
    <property type="entry name" value="TRANSCRIPTIONAL REGULATOR REDD"/>
    <property type="match status" value="1"/>
</dbReference>
<gene>
    <name evidence="7" type="ORF">J2853_005448</name>
</gene>
<dbReference type="InterPro" id="IPR051677">
    <property type="entry name" value="AfsR-DnrI-RedD_regulator"/>
</dbReference>
<keyword evidence="2" id="KW-0805">Transcription regulation</keyword>
<dbReference type="Gene3D" id="1.10.10.10">
    <property type="entry name" value="Winged helix-like DNA-binding domain superfamily/Winged helix DNA-binding domain"/>
    <property type="match status" value="1"/>
</dbReference>
<accession>A0ABT9QHK2</accession>
<dbReference type="Pfam" id="PF13191">
    <property type="entry name" value="AAA_16"/>
    <property type="match status" value="1"/>
</dbReference>
<evidence type="ECO:0000256" key="3">
    <source>
        <dbReference type="ARBA" id="ARBA00023125"/>
    </source>
</evidence>
<dbReference type="InterPro" id="IPR001867">
    <property type="entry name" value="OmpR/PhoB-type_DNA-bd"/>
</dbReference>
<dbReference type="Gene3D" id="1.25.40.10">
    <property type="entry name" value="Tetratricopeptide repeat domain"/>
    <property type="match status" value="1"/>
</dbReference>
<evidence type="ECO:0000259" key="6">
    <source>
        <dbReference type="PROSITE" id="PS51755"/>
    </source>
</evidence>
<evidence type="ECO:0000256" key="5">
    <source>
        <dbReference type="PROSITE-ProRule" id="PRU01091"/>
    </source>
</evidence>
<feature type="DNA-binding region" description="OmpR/PhoB-type" evidence="5">
    <location>
        <begin position="1"/>
        <end position="98"/>
    </location>
</feature>
<evidence type="ECO:0000313" key="7">
    <source>
        <dbReference type="EMBL" id="MDP9846237.1"/>
    </source>
</evidence>
<evidence type="ECO:0000313" key="8">
    <source>
        <dbReference type="Proteomes" id="UP001225356"/>
    </source>
</evidence>
<proteinExistence type="inferred from homology"/>
<dbReference type="InterPro" id="IPR005158">
    <property type="entry name" value="BTAD"/>
</dbReference>
<dbReference type="CDD" id="cd15831">
    <property type="entry name" value="BTAD"/>
    <property type="match status" value="1"/>
</dbReference>
<keyword evidence="3 5" id="KW-0238">DNA-binding</keyword>
<evidence type="ECO:0000256" key="1">
    <source>
        <dbReference type="ARBA" id="ARBA00005820"/>
    </source>
</evidence>
<dbReference type="InterPro" id="IPR016032">
    <property type="entry name" value="Sig_transdc_resp-reg_C-effctor"/>
</dbReference>
<dbReference type="Gene3D" id="3.40.50.300">
    <property type="entry name" value="P-loop containing nucleotide triphosphate hydrolases"/>
    <property type="match status" value="1"/>
</dbReference>
<dbReference type="InterPro" id="IPR011990">
    <property type="entry name" value="TPR-like_helical_dom_sf"/>
</dbReference>
<dbReference type="EMBL" id="JAUSQU010000001">
    <property type="protein sequence ID" value="MDP9846237.1"/>
    <property type="molecule type" value="Genomic_DNA"/>
</dbReference>
<keyword evidence="8" id="KW-1185">Reference proteome</keyword>
<sequence length="1085" mass="117485">MDFRVLGPVEVIADDGTPLDIGPYQQRAVLAMCMLIAPRPAGPSQMIDALWEGEPPPGAVNTVQAYVSKLRRAFEPGRRRHVPPAILVTRPGGYALDIPETALDLGRVRRHADEGGRMIVAGDHEGAGRRLRLALGEWRGEPLADFADAPWAAEEVVRLAELRLTLEEDLAQADLALGGGAAQAAGLVRLIAAHPFRERLRVLGAHALYQAGRQADALAVLAEGRRLLVEDLGLDPDPRSREMERRILAQDPELTPRVRVTTGESARLVGRKAETEALDLAVTGDGHRTVLLAGEPGIGKTSLAEHAAEAARSRGHRVVWGRCWDGTGAPPFWPWTQAVQELVGRDGELAQLAGAGQFELYEAFARLLNEHGRVLVVLDDLQWADASSLRLLEFLAATRLCPRLTVVATYRDTDVRQGGALEQALGVLLRLPNVRRLLLRGLAEGEVREYLGRAGADPGRAAEMGRLTAGNPFFLGEVLQLGETPAALSDVVRGRMAGLPPETGEVLTAAALLGRNAAIDVLFRVLELPEERVLDLVDAAVGARLLVEEEGPSYRFVHDIVRDVLREALPPLRRRRLHARVAEVLEERSGTRLEEIAHHYREGLLTARTTGKAIGYTRRAAAQATAQFAHEDAVENLGQAIGLIDRLPRSDDALRCDLLLDLAEAQAAAGMSLAAHVSLEAAAEIAEGLGDDNRLARAALGFTDPIYLAMYEEMTGIDRLSERIERVLASGLAGDSPWRAQLLAAAALTGSTARPVESSTAIAREAVRLARGAGDDRTLSRALIAWEILLRPDHDHDLRRSVIDEIVEIGRRTGDLATEWVGREAEYVELNAQGRTERAAGVLTWLGETAGRLRLPSMVSLAAWQTAVHAYLGGRFADALAAADASGAAYPEGALGRDDARLRRELFRFLALRAENAPGEALALADEMLTRRPGQRPWQILRCLALIDLARPDEARAVFARLSRDDFAEIGPDLAYRFVPDAVSEICAALGDVAAGRVLYGRLAPNAGRLLGWSVTDLCLARLALLDGDERAPAHLRAAEAFVGEAGLRVYEPALRALADFHVSRVSCEPCRLGVSPPPLRARRE</sequence>
<dbReference type="InterPro" id="IPR041664">
    <property type="entry name" value="AAA_16"/>
</dbReference>
<dbReference type="SUPFAM" id="SSF52540">
    <property type="entry name" value="P-loop containing nucleoside triphosphate hydrolases"/>
    <property type="match status" value="1"/>
</dbReference>
<organism evidence="7 8">
    <name type="scientific">Streptosporangium lutulentum</name>
    <dbReference type="NCBI Taxonomy" id="1461250"/>
    <lineage>
        <taxon>Bacteria</taxon>
        <taxon>Bacillati</taxon>
        <taxon>Actinomycetota</taxon>
        <taxon>Actinomycetes</taxon>
        <taxon>Streptosporangiales</taxon>
        <taxon>Streptosporangiaceae</taxon>
        <taxon>Streptosporangium</taxon>
    </lineage>
</organism>
<dbReference type="PROSITE" id="PS51755">
    <property type="entry name" value="OMPR_PHOB"/>
    <property type="match status" value="1"/>
</dbReference>
<dbReference type="SUPFAM" id="SSF46894">
    <property type="entry name" value="C-terminal effector domain of the bipartite response regulators"/>
    <property type="match status" value="1"/>
</dbReference>
<keyword evidence="4" id="KW-0804">Transcription</keyword>
<dbReference type="CDD" id="cd00009">
    <property type="entry name" value="AAA"/>
    <property type="match status" value="1"/>
</dbReference>
<dbReference type="PANTHER" id="PTHR35807">
    <property type="entry name" value="TRANSCRIPTIONAL REGULATOR REDD-RELATED"/>
    <property type="match status" value="1"/>
</dbReference>
<dbReference type="InterPro" id="IPR027417">
    <property type="entry name" value="P-loop_NTPase"/>
</dbReference>
<dbReference type="GO" id="GO:0003677">
    <property type="term" value="F:DNA binding"/>
    <property type="evidence" value="ECO:0007669"/>
    <property type="project" value="UniProtKB-KW"/>
</dbReference>
<reference evidence="7 8" key="1">
    <citation type="submission" date="2023-07" db="EMBL/GenBank/DDBJ databases">
        <title>Sequencing the genomes of 1000 actinobacteria strains.</title>
        <authorList>
            <person name="Klenk H.-P."/>
        </authorList>
    </citation>
    <scope>NUCLEOTIDE SEQUENCE [LARGE SCALE GENOMIC DNA]</scope>
    <source>
        <strain evidence="7 8">DSM 46740</strain>
    </source>
</reference>